<feature type="region of interest" description="Disordered" evidence="1">
    <location>
        <begin position="295"/>
        <end position="334"/>
    </location>
</feature>
<evidence type="ECO:0000256" key="1">
    <source>
        <dbReference type="SAM" id="MobiDB-lite"/>
    </source>
</evidence>
<name>A0A5K1K003_9APHY</name>
<feature type="transmembrane region" description="Helical" evidence="2">
    <location>
        <begin position="160"/>
        <end position="181"/>
    </location>
</feature>
<keyword evidence="2" id="KW-1133">Transmembrane helix</keyword>
<reference evidence="3" key="1">
    <citation type="submission" date="2019-10" db="EMBL/GenBank/DDBJ databases">
        <authorList>
            <person name="Nor Muhammad N."/>
        </authorList>
    </citation>
    <scope>NUCLEOTIDE SEQUENCE</scope>
</reference>
<proteinExistence type="predicted"/>
<feature type="compositionally biased region" description="Pro residues" evidence="1">
    <location>
        <begin position="325"/>
        <end position="334"/>
    </location>
</feature>
<dbReference type="AlphaFoldDB" id="A0A5K1K003"/>
<organism evidence="3">
    <name type="scientific">Ganoderma boninense</name>
    <dbReference type="NCBI Taxonomy" id="34458"/>
    <lineage>
        <taxon>Eukaryota</taxon>
        <taxon>Fungi</taxon>
        <taxon>Dikarya</taxon>
        <taxon>Basidiomycota</taxon>
        <taxon>Agaricomycotina</taxon>
        <taxon>Agaricomycetes</taxon>
        <taxon>Polyporales</taxon>
        <taxon>Polyporaceae</taxon>
        <taxon>Ganoderma</taxon>
    </lineage>
</organism>
<feature type="region of interest" description="Disordered" evidence="1">
    <location>
        <begin position="226"/>
        <end position="276"/>
    </location>
</feature>
<feature type="compositionally biased region" description="Polar residues" evidence="1">
    <location>
        <begin position="242"/>
        <end position="264"/>
    </location>
</feature>
<evidence type="ECO:0000256" key="2">
    <source>
        <dbReference type="SAM" id="Phobius"/>
    </source>
</evidence>
<dbReference type="Gene3D" id="2.60.120.260">
    <property type="entry name" value="Galactose-binding domain-like"/>
    <property type="match status" value="1"/>
</dbReference>
<gene>
    <name evidence="3" type="primary">G4NIB5</name>
</gene>
<sequence length="334" mass="35892">MPYNLDSTNTRLVVIGAGDTALHYIGMWGEDWANGPGDALWKSTTPSDSVSLQFHGKRILLDVVSTPNATSSPPTIQWSIDNKPHSTATVQTSSSEWSFQTLINQAGLSDDVHTINVTVVQVSSDNPFLLDSFAFAPSSEFWNDALPTNAASKGSIAPTIVGGIFVGVLLALACISCTVWLRRRRARRFTYSTISDAQEDDQATPKISPFSLRRIGARLACSRSSTIESNNDNIPHSPPPTSEVSTAGATMVSQDSNETRNSIIAQAPKRKGYKLRSSQHIRSFRALVYTQSTNQTIPRSLAPSTPLPQDASPAVAPPSGQGSEPPTPPPLYTA</sequence>
<keyword evidence="2" id="KW-0472">Membrane</keyword>
<protein>
    <submittedName>
        <fullName evidence="3">MFS domain-containing protein</fullName>
    </submittedName>
</protein>
<accession>A0A5K1K003</accession>
<dbReference type="EMBL" id="LR726785">
    <property type="protein sequence ID" value="VWO98186.1"/>
    <property type="molecule type" value="Genomic_DNA"/>
</dbReference>
<evidence type="ECO:0000313" key="3">
    <source>
        <dbReference type="EMBL" id="VWO98186.1"/>
    </source>
</evidence>
<keyword evidence="2" id="KW-0812">Transmembrane</keyword>